<reference evidence="1" key="1">
    <citation type="submission" date="2020-06" db="EMBL/GenBank/DDBJ databases">
        <title>WGS assembly of Ceratodon purpureus strain R40.</title>
        <authorList>
            <person name="Carey S.B."/>
            <person name="Jenkins J."/>
            <person name="Shu S."/>
            <person name="Lovell J.T."/>
            <person name="Sreedasyam A."/>
            <person name="Maumus F."/>
            <person name="Tiley G.P."/>
            <person name="Fernandez-Pozo N."/>
            <person name="Barry K."/>
            <person name="Chen C."/>
            <person name="Wang M."/>
            <person name="Lipzen A."/>
            <person name="Daum C."/>
            <person name="Saski C.A."/>
            <person name="Payton A.C."/>
            <person name="Mcbreen J.C."/>
            <person name="Conrad R.E."/>
            <person name="Kollar L.M."/>
            <person name="Olsson S."/>
            <person name="Huttunen S."/>
            <person name="Landis J.B."/>
            <person name="Wickett N.J."/>
            <person name="Johnson M.G."/>
            <person name="Rensing S.A."/>
            <person name="Grimwood J."/>
            <person name="Schmutz J."/>
            <person name="Mcdaniel S.F."/>
        </authorList>
    </citation>
    <scope>NUCLEOTIDE SEQUENCE</scope>
    <source>
        <strain evidence="1">R40</strain>
    </source>
</reference>
<keyword evidence="2" id="KW-1185">Reference proteome</keyword>
<sequence>MFPRLNCTRVSMQDSVPQHSGALVQSQGLLNSDWFHVINISAGPPLCGVTYTGIIASAQCIHSSVEFALDEPPNLQFAAQVSPNFL</sequence>
<comment type="caution">
    <text evidence="1">The sequence shown here is derived from an EMBL/GenBank/DDBJ whole genome shotgun (WGS) entry which is preliminary data.</text>
</comment>
<protein>
    <submittedName>
        <fullName evidence="1">Uncharacterized protein</fullName>
    </submittedName>
</protein>
<name>A0A8T0IK50_CERPU</name>
<dbReference type="Proteomes" id="UP000822688">
    <property type="component" value="Chromosome 3"/>
</dbReference>
<gene>
    <name evidence="1" type="ORF">KC19_3G120700</name>
</gene>
<dbReference type="EMBL" id="CM026423">
    <property type="protein sequence ID" value="KAG0583246.1"/>
    <property type="molecule type" value="Genomic_DNA"/>
</dbReference>
<organism evidence="1 2">
    <name type="scientific">Ceratodon purpureus</name>
    <name type="common">Fire moss</name>
    <name type="synonym">Dicranum purpureum</name>
    <dbReference type="NCBI Taxonomy" id="3225"/>
    <lineage>
        <taxon>Eukaryota</taxon>
        <taxon>Viridiplantae</taxon>
        <taxon>Streptophyta</taxon>
        <taxon>Embryophyta</taxon>
        <taxon>Bryophyta</taxon>
        <taxon>Bryophytina</taxon>
        <taxon>Bryopsida</taxon>
        <taxon>Dicranidae</taxon>
        <taxon>Pseudoditrichales</taxon>
        <taxon>Ditrichaceae</taxon>
        <taxon>Ceratodon</taxon>
    </lineage>
</organism>
<dbReference type="AlphaFoldDB" id="A0A8T0IK50"/>
<accession>A0A8T0IK50</accession>
<evidence type="ECO:0000313" key="2">
    <source>
        <dbReference type="Proteomes" id="UP000822688"/>
    </source>
</evidence>
<evidence type="ECO:0000313" key="1">
    <source>
        <dbReference type="EMBL" id="KAG0583246.1"/>
    </source>
</evidence>
<proteinExistence type="predicted"/>